<accession>A0A6N7WMF4</accession>
<proteinExistence type="predicted"/>
<dbReference type="RefSeq" id="WP_154467290.1">
    <property type="nucleotide sequence ID" value="NZ_VUMI01000049.1"/>
</dbReference>
<protein>
    <submittedName>
        <fullName evidence="1">Uncharacterized protein</fullName>
    </submittedName>
</protein>
<evidence type="ECO:0000313" key="2">
    <source>
        <dbReference type="Proteomes" id="UP000436047"/>
    </source>
</evidence>
<dbReference type="AlphaFoldDB" id="A0A6N7WMF4"/>
<dbReference type="GeneID" id="86055753"/>
<keyword evidence="2" id="KW-1185">Reference proteome</keyword>
<reference evidence="1 2" key="1">
    <citation type="submission" date="2019-08" db="EMBL/GenBank/DDBJ databases">
        <title>In-depth cultivation of the pig gut microbiome towards novel bacterial diversity and tailored functional studies.</title>
        <authorList>
            <person name="Wylensek D."/>
            <person name="Hitch T.C.A."/>
            <person name="Clavel T."/>
        </authorList>
    </citation>
    <scope>NUCLEOTIDE SEQUENCE [LARGE SCALE GENOMIC DNA]</scope>
    <source>
        <strain evidence="1 2">WCA-389-WT-23B</strain>
    </source>
</reference>
<dbReference type="EMBL" id="VUMI01000049">
    <property type="protein sequence ID" value="MSS90884.1"/>
    <property type="molecule type" value="Genomic_DNA"/>
</dbReference>
<sequence length="62" mass="7299">MRKIKLIEIVVPELVGYIKHGTEHFADFRCKCDMGVEQSYNYCPFCGAQLNWRGIRKISEEF</sequence>
<gene>
    <name evidence="1" type="ORF">FYJ45_22305</name>
</gene>
<evidence type="ECO:0000313" key="1">
    <source>
        <dbReference type="EMBL" id="MSS90884.1"/>
    </source>
</evidence>
<organism evidence="1 2">
    <name type="scientific">Eisenbergiella porci</name>
    <dbReference type="NCBI Taxonomy" id="2652274"/>
    <lineage>
        <taxon>Bacteria</taxon>
        <taxon>Bacillati</taxon>
        <taxon>Bacillota</taxon>
        <taxon>Clostridia</taxon>
        <taxon>Lachnospirales</taxon>
        <taxon>Lachnospiraceae</taxon>
        <taxon>Eisenbergiella</taxon>
    </lineage>
</organism>
<dbReference type="Proteomes" id="UP000436047">
    <property type="component" value="Unassembled WGS sequence"/>
</dbReference>
<comment type="caution">
    <text evidence="1">The sequence shown here is derived from an EMBL/GenBank/DDBJ whole genome shotgun (WGS) entry which is preliminary data.</text>
</comment>
<name>A0A6N7WMF4_9FIRM</name>